<sequence>MTSTKHDFAPHPFGTEIGIQEIVEQFSTYKAWEDKYRLLIQLAKKLPPLTDDEKQQTQEVKGCENRVWIGALLNDNNTFHFYGDSEGRVVKGLFTILLAAVEQKTAQEIIDINFNDLLTQTGLPAQLSESRQNGIQSLISAIQNIASEMTPA</sequence>
<dbReference type="Gene3D" id="3.90.1010.10">
    <property type="match status" value="1"/>
</dbReference>
<evidence type="ECO:0000313" key="5">
    <source>
        <dbReference type="Proteomes" id="UP000824410"/>
    </source>
</evidence>
<proteinExistence type="inferred from homology"/>
<evidence type="ECO:0000256" key="2">
    <source>
        <dbReference type="PIRSR" id="PIRSR617763-1"/>
    </source>
</evidence>
<gene>
    <name evidence="4" type="primary">csdE</name>
    <name evidence="4" type="ORF">EX242_06220</name>
</gene>
<evidence type="ECO:0000259" key="3">
    <source>
        <dbReference type="Pfam" id="PF02657"/>
    </source>
</evidence>
<dbReference type="PANTHER" id="PTHR43597:SF5">
    <property type="entry name" value="SUFE-LIKE PROTEIN 2, CHLOROPLASTIC"/>
    <property type="match status" value="1"/>
</dbReference>
<feature type="domain" description="Fe-S metabolism associated" evidence="3">
    <location>
        <begin position="23"/>
        <end position="144"/>
    </location>
</feature>
<comment type="caution">
    <text evidence="4">The sequence shown here is derived from an EMBL/GenBank/DDBJ whole genome shotgun (WGS) entry which is preliminary data.</text>
</comment>
<organism evidence="4 5">
    <name type="scientific">Providencia rettgeri</name>
    <dbReference type="NCBI Taxonomy" id="587"/>
    <lineage>
        <taxon>Bacteria</taxon>
        <taxon>Pseudomonadati</taxon>
        <taxon>Pseudomonadota</taxon>
        <taxon>Gammaproteobacteria</taxon>
        <taxon>Enterobacterales</taxon>
        <taxon>Morganellaceae</taxon>
        <taxon>Providencia</taxon>
    </lineage>
</organism>
<reference evidence="4" key="1">
    <citation type="submission" date="2019-02" db="EMBL/GenBank/DDBJ databases">
        <title>Genomic characterization of isolates from hospital effluents in KZN, South Africa.</title>
        <authorList>
            <person name="Ntshobeni N."/>
            <person name="Allam M."/>
            <person name="Ismail A."/>
            <person name="Amoako D."/>
            <person name="Essack S."/>
            <person name="Chenia H."/>
        </authorList>
    </citation>
    <scope>NUCLEOTIDE SEQUENCE</scope>
    <source>
        <strain evidence="4">AFE97_S1</strain>
    </source>
</reference>
<keyword evidence="4" id="KW-0808">Transferase</keyword>
<dbReference type="AlphaFoldDB" id="A0A1J0EB70"/>
<protein>
    <submittedName>
        <fullName evidence="4">Cysteine desulfurase sulfur acceptor subunit CsdE</fullName>
        <ecNumber evidence="4">2.8.1.7</ecNumber>
    </submittedName>
</protein>
<accession>A0A1J0EB70</accession>
<dbReference type="OrthoDB" id="9799320at2"/>
<comment type="similarity">
    <text evidence="1">Belongs to the SufE family.</text>
</comment>
<dbReference type="Pfam" id="PF02657">
    <property type="entry name" value="SufE"/>
    <property type="match status" value="1"/>
</dbReference>
<dbReference type="EMBL" id="SHDO01000008">
    <property type="protein sequence ID" value="MBX6979856.1"/>
    <property type="molecule type" value="Genomic_DNA"/>
</dbReference>
<dbReference type="RefSeq" id="WP_048606312.1">
    <property type="nucleotide sequence ID" value="NZ_ABEXNG020000003.1"/>
</dbReference>
<evidence type="ECO:0000256" key="1">
    <source>
        <dbReference type="ARBA" id="ARBA00010282"/>
    </source>
</evidence>
<dbReference type="InterPro" id="IPR003808">
    <property type="entry name" value="Fe-S_metab-assoc_dom"/>
</dbReference>
<dbReference type="PANTHER" id="PTHR43597">
    <property type="entry name" value="SULFUR ACCEPTOR PROTEIN CSDE"/>
    <property type="match status" value="1"/>
</dbReference>
<dbReference type="GO" id="GO:0031071">
    <property type="term" value="F:cysteine desulfurase activity"/>
    <property type="evidence" value="ECO:0007669"/>
    <property type="project" value="UniProtKB-EC"/>
</dbReference>
<dbReference type="EC" id="2.8.1.7" evidence="4"/>
<dbReference type="Proteomes" id="UP000824410">
    <property type="component" value="Unassembled WGS sequence"/>
</dbReference>
<dbReference type="NCBIfam" id="TIGR03391">
    <property type="entry name" value="FeS_syn_CsdE"/>
    <property type="match status" value="1"/>
</dbReference>
<dbReference type="SUPFAM" id="SSF82649">
    <property type="entry name" value="SufE/NifU"/>
    <property type="match status" value="1"/>
</dbReference>
<dbReference type="InterPro" id="IPR017763">
    <property type="entry name" value="Cysteine_desulfurase_CsdE"/>
</dbReference>
<evidence type="ECO:0000313" key="4">
    <source>
        <dbReference type="EMBL" id="MBX6979856.1"/>
    </source>
</evidence>
<feature type="active site" description="Cysteine persulfide intermediate" evidence="2">
    <location>
        <position position="63"/>
    </location>
</feature>
<name>A0A1J0EB70_PRORE</name>
<dbReference type="KEGG" id="prg:RB151_035670"/>